<evidence type="ECO:0000256" key="1">
    <source>
        <dbReference type="ARBA" id="ARBA00004651"/>
    </source>
</evidence>
<evidence type="ECO:0000259" key="10">
    <source>
        <dbReference type="Pfam" id="PF01618"/>
    </source>
</evidence>
<sequence>MTRQALHFLIPTLALVLPAAAADETPPAEGMSFDFMQLIDSGGPMMYPLALLSIAAMVLILLYLLTIRRNAVVSDRFMNTAEALIRKRDFQGLIGYCHRQSQCMARITQKSLEFLTRNETVSFSEVREIAESEGSRQAGILGSRITYLADIGSIAPMVGLLGTVIGMIQSFLSISQGHFEGVKQMELASGVSQALITTAAGLSIGIPALVFYSLFRGRVQRYVSELEAATTHLMAMLHSQVQLQQQPSNRPPEPVRRDEYAMPLPSPLAGERPDLHGI</sequence>
<organism evidence="11 12">
    <name type="scientific">Haloferula sargassicola</name>
    <dbReference type="NCBI Taxonomy" id="490096"/>
    <lineage>
        <taxon>Bacteria</taxon>
        <taxon>Pseudomonadati</taxon>
        <taxon>Verrucomicrobiota</taxon>
        <taxon>Verrucomicrobiia</taxon>
        <taxon>Verrucomicrobiales</taxon>
        <taxon>Verrucomicrobiaceae</taxon>
        <taxon>Haloferula</taxon>
    </lineage>
</organism>
<feature type="transmembrane region" description="Helical" evidence="8">
    <location>
        <begin position="46"/>
        <end position="66"/>
    </location>
</feature>
<comment type="subcellular location">
    <subcellularLocation>
        <location evidence="1">Cell membrane</location>
        <topology evidence="1">Multi-pass membrane protein</topology>
    </subcellularLocation>
    <subcellularLocation>
        <location evidence="6">Membrane</location>
        <topology evidence="6">Multi-pass membrane protein</topology>
    </subcellularLocation>
</comment>
<comment type="caution">
    <text evidence="11">The sequence shown here is derived from an EMBL/GenBank/DDBJ whole genome shotgun (WGS) entry which is preliminary data.</text>
</comment>
<proteinExistence type="inferred from homology"/>
<evidence type="ECO:0000313" key="11">
    <source>
        <dbReference type="EMBL" id="GAA5483235.1"/>
    </source>
</evidence>
<keyword evidence="6" id="KW-0653">Protein transport</keyword>
<feature type="chain" id="PRO_5045786146" evidence="9">
    <location>
        <begin position="22"/>
        <end position="278"/>
    </location>
</feature>
<dbReference type="EMBL" id="BAABRI010000013">
    <property type="protein sequence ID" value="GAA5483235.1"/>
    <property type="molecule type" value="Genomic_DNA"/>
</dbReference>
<reference evidence="11 12" key="1">
    <citation type="submission" date="2024-02" db="EMBL/GenBank/DDBJ databases">
        <title>Haloferula sargassicola NBRC 104335.</title>
        <authorList>
            <person name="Ichikawa N."/>
            <person name="Katano-Makiyama Y."/>
            <person name="Hidaka K."/>
        </authorList>
    </citation>
    <scope>NUCLEOTIDE SEQUENCE [LARGE SCALE GENOMIC DNA]</scope>
    <source>
        <strain evidence="11 12">NBRC 104335</strain>
    </source>
</reference>
<protein>
    <submittedName>
        <fullName evidence="11">Tol-Pal system protein TolQ</fullName>
    </submittedName>
</protein>
<feature type="transmembrane region" description="Helical" evidence="8">
    <location>
        <begin position="154"/>
        <end position="174"/>
    </location>
</feature>
<evidence type="ECO:0000256" key="3">
    <source>
        <dbReference type="ARBA" id="ARBA00022692"/>
    </source>
</evidence>
<evidence type="ECO:0000256" key="8">
    <source>
        <dbReference type="SAM" id="Phobius"/>
    </source>
</evidence>
<accession>A0ABP9UPR1</accession>
<feature type="region of interest" description="Disordered" evidence="7">
    <location>
        <begin position="241"/>
        <end position="278"/>
    </location>
</feature>
<dbReference type="RefSeq" id="WP_353567353.1">
    <property type="nucleotide sequence ID" value="NZ_BAABRI010000013.1"/>
</dbReference>
<keyword evidence="3 8" id="KW-0812">Transmembrane</keyword>
<dbReference type="PANTHER" id="PTHR30625">
    <property type="entry name" value="PROTEIN TOLQ"/>
    <property type="match status" value="1"/>
</dbReference>
<name>A0ABP9UPR1_9BACT</name>
<keyword evidence="2" id="KW-1003">Cell membrane</keyword>
<evidence type="ECO:0000256" key="9">
    <source>
        <dbReference type="SAM" id="SignalP"/>
    </source>
</evidence>
<dbReference type="InterPro" id="IPR050790">
    <property type="entry name" value="ExbB/TolQ_transport"/>
</dbReference>
<dbReference type="Pfam" id="PF01618">
    <property type="entry name" value="MotA_ExbB"/>
    <property type="match status" value="1"/>
</dbReference>
<dbReference type="PANTHER" id="PTHR30625:SF17">
    <property type="entry name" value="TOLQ-RELATED"/>
    <property type="match status" value="1"/>
</dbReference>
<evidence type="ECO:0000313" key="12">
    <source>
        <dbReference type="Proteomes" id="UP001476282"/>
    </source>
</evidence>
<evidence type="ECO:0000256" key="2">
    <source>
        <dbReference type="ARBA" id="ARBA00022475"/>
    </source>
</evidence>
<dbReference type="InterPro" id="IPR002898">
    <property type="entry name" value="MotA_ExbB_proton_chnl"/>
</dbReference>
<feature type="domain" description="MotA/TolQ/ExbB proton channel" evidence="10">
    <location>
        <begin position="101"/>
        <end position="227"/>
    </location>
</feature>
<evidence type="ECO:0000256" key="7">
    <source>
        <dbReference type="SAM" id="MobiDB-lite"/>
    </source>
</evidence>
<evidence type="ECO:0000256" key="6">
    <source>
        <dbReference type="RuleBase" id="RU004057"/>
    </source>
</evidence>
<keyword evidence="6" id="KW-0813">Transport</keyword>
<feature type="signal peptide" evidence="9">
    <location>
        <begin position="1"/>
        <end position="21"/>
    </location>
</feature>
<keyword evidence="9" id="KW-0732">Signal</keyword>
<keyword evidence="12" id="KW-1185">Reference proteome</keyword>
<feature type="transmembrane region" description="Helical" evidence="8">
    <location>
        <begin position="194"/>
        <end position="215"/>
    </location>
</feature>
<keyword evidence="5 8" id="KW-0472">Membrane</keyword>
<evidence type="ECO:0000256" key="5">
    <source>
        <dbReference type="ARBA" id="ARBA00023136"/>
    </source>
</evidence>
<evidence type="ECO:0000256" key="4">
    <source>
        <dbReference type="ARBA" id="ARBA00022989"/>
    </source>
</evidence>
<gene>
    <name evidence="11" type="primary">tolQ_5</name>
    <name evidence="11" type="ORF">Hsar01_02464</name>
</gene>
<comment type="similarity">
    <text evidence="6">Belongs to the exbB/tolQ family.</text>
</comment>
<dbReference type="Proteomes" id="UP001476282">
    <property type="component" value="Unassembled WGS sequence"/>
</dbReference>
<keyword evidence="4 8" id="KW-1133">Transmembrane helix</keyword>